<accession>X0S0X1</accession>
<protein>
    <submittedName>
        <fullName evidence="2">Uncharacterized protein</fullName>
    </submittedName>
</protein>
<feature type="transmembrane region" description="Helical" evidence="1">
    <location>
        <begin position="71"/>
        <end position="93"/>
    </location>
</feature>
<organism evidence="2">
    <name type="scientific">marine sediment metagenome</name>
    <dbReference type="NCBI Taxonomy" id="412755"/>
    <lineage>
        <taxon>unclassified sequences</taxon>
        <taxon>metagenomes</taxon>
        <taxon>ecological metagenomes</taxon>
    </lineage>
</organism>
<gene>
    <name evidence="2" type="ORF">S01H1_17158</name>
</gene>
<evidence type="ECO:0000313" key="2">
    <source>
        <dbReference type="EMBL" id="GAF69592.1"/>
    </source>
</evidence>
<proteinExistence type="predicted"/>
<keyword evidence="1" id="KW-1133">Transmembrane helix</keyword>
<sequence>IALLAVVLTIAIECGTILFRFGFGWKSQEVTVSTVGRLTGGIRIHHGYIGVLLAIAALGLGRYHEAAGGRLLVLGIALLCSDLIHHFLVLWPVTGNPEFYLVYPDIWKR</sequence>
<reference evidence="2" key="1">
    <citation type="journal article" date="2014" name="Front. Microbiol.">
        <title>High frequency of phylogenetically diverse reductive dehalogenase-homologous genes in deep subseafloor sedimentary metagenomes.</title>
        <authorList>
            <person name="Kawai M."/>
            <person name="Futagami T."/>
            <person name="Toyoda A."/>
            <person name="Takaki Y."/>
            <person name="Nishi S."/>
            <person name="Hori S."/>
            <person name="Arai W."/>
            <person name="Tsubouchi T."/>
            <person name="Morono Y."/>
            <person name="Uchiyama I."/>
            <person name="Ito T."/>
            <person name="Fujiyama A."/>
            <person name="Inagaki F."/>
            <person name="Takami H."/>
        </authorList>
    </citation>
    <scope>NUCLEOTIDE SEQUENCE</scope>
    <source>
        <strain evidence="2">Expedition CK06-06</strain>
    </source>
</reference>
<evidence type="ECO:0000256" key="1">
    <source>
        <dbReference type="SAM" id="Phobius"/>
    </source>
</evidence>
<feature type="non-terminal residue" evidence="2">
    <location>
        <position position="1"/>
    </location>
</feature>
<dbReference type="AlphaFoldDB" id="X0S0X1"/>
<dbReference type="EMBL" id="BARS01009081">
    <property type="protein sequence ID" value="GAF69592.1"/>
    <property type="molecule type" value="Genomic_DNA"/>
</dbReference>
<feature type="transmembrane region" description="Helical" evidence="1">
    <location>
        <begin position="44"/>
        <end position="64"/>
    </location>
</feature>
<keyword evidence="1" id="KW-0812">Transmembrane</keyword>
<comment type="caution">
    <text evidence="2">The sequence shown here is derived from an EMBL/GenBank/DDBJ whole genome shotgun (WGS) entry which is preliminary data.</text>
</comment>
<name>X0S0X1_9ZZZZ</name>
<keyword evidence="1" id="KW-0472">Membrane</keyword>